<dbReference type="Proteomes" id="UP000746160">
    <property type="component" value="Unassembled WGS sequence"/>
</dbReference>
<dbReference type="Pfam" id="PF11074">
    <property type="entry name" value="DUF2779"/>
    <property type="match status" value="1"/>
</dbReference>
<organism evidence="3 4">
    <name type="scientific">Mycoplasmopsis anatis</name>
    <dbReference type="NCBI Taxonomy" id="171279"/>
    <lineage>
        <taxon>Bacteria</taxon>
        <taxon>Bacillati</taxon>
        <taxon>Mycoplasmatota</taxon>
        <taxon>Mycoplasmoidales</taxon>
        <taxon>Metamycoplasmataceae</taxon>
        <taxon>Mycoplasmopsis</taxon>
    </lineage>
</organism>
<evidence type="ECO:0000259" key="2">
    <source>
        <dbReference type="Pfam" id="PF11074"/>
    </source>
</evidence>
<dbReference type="AlphaFoldDB" id="A0A9Q3QDG8"/>
<evidence type="ECO:0000313" key="3">
    <source>
        <dbReference type="EMBL" id="MBW0602548.1"/>
    </source>
</evidence>
<keyword evidence="1" id="KW-0175">Coiled coil</keyword>
<sequence length="806" mass="94962">MNKEIIKIGFNHFRIYNSGLKNLSWFTNFEEKSIELYKEIWDKSADSEDLLNFITSDEEGDEDYSNELHENLNFDDDDTDQIEIKIENKNFEKYVNEALEFYLTKNNITDKNQIGFVSSKLSIKDKIKQTIDFLNDPKIKVISKPVLGYVEDKINKEFLINSSVFAYDKDQKKIIYLKYSSCPTQEYYLKGMFDYSIYKKLNVDVEDFSIICIDGIKGGNRFIIKNKINFIETKGVWQGKNKPSLNNGDLNKFNIKINGLLYEKASLFGANFDLPLSYWVKRNLFPNVSVLKINGDLESGYSIKYENIINNATNIIDEPFNTIVNNIIESSKYIDDYKLIANYLTNELLNISLDELKNKIETERLENLNFYNKINALKWLKKEEINSLCLILMGKLHHQNGFKLYGIKNKFNLFAVKKIDDRFAKLPYIVCTEALNIIKKIHIKDSVTVWYDYEGFSSIFPIINGMGPNRQIINQVSIIKTFNGKKIWNTNLVIDTKKIKLIDLIELIENIYDINAFAYVVFNKTYENYRNSEISDLVYQTIKKVEKYEQLCESEDPRRHEFYEVNNLKDDIEFVEEFIKKGYVDEKNNPDHYKFDKLIQHINNNTVDLADAFKYYSLQNEAIQKTKYYKFTVKDKLIHKDKLSKSYDFEDMKEKIWLLGKDEDKTTDFEPCYAKLAFTFLNDLKNKYSIKKIENFITSNDLKLKTRIKPYKDLEIKNGTMAMAEAIKRHAGITGEFSWEKITESLKEYCENDVIAMIMVYEFIMEIFRKITNNIDDFEYKLNINDVKKDSKYVIDDNLNIDFLVN</sequence>
<reference evidence="3" key="1">
    <citation type="journal article" date="2021" name="Genes Genomics">
        <title>Comparative genomic analysis of Mycoplasma anatis strains.</title>
        <authorList>
            <person name="Zhou Q."/>
            <person name="Mai K."/>
            <person name="Yang D."/>
            <person name="Liu J."/>
            <person name="Yan Z."/>
            <person name="Luo C."/>
            <person name="Tan Y."/>
            <person name="Cao S."/>
            <person name="Zhou Q."/>
            <person name="Chen L."/>
            <person name="Chen F."/>
        </authorList>
    </citation>
    <scope>NUCLEOTIDE SEQUENCE</scope>
    <source>
        <strain evidence="3">DP07</strain>
    </source>
</reference>
<accession>A0A9Q3QDG8</accession>
<proteinExistence type="predicted"/>
<gene>
    <name evidence="3" type="ORF">MADP07_00270</name>
</gene>
<dbReference type="EMBL" id="JABZFG010000003">
    <property type="protein sequence ID" value="MBW0602548.1"/>
    <property type="molecule type" value="Genomic_DNA"/>
</dbReference>
<feature type="domain" description="DUF2779" evidence="2">
    <location>
        <begin position="449"/>
        <end position="615"/>
    </location>
</feature>
<evidence type="ECO:0000256" key="1">
    <source>
        <dbReference type="SAM" id="Coils"/>
    </source>
</evidence>
<dbReference type="InterPro" id="IPR021301">
    <property type="entry name" value="DUF2779"/>
</dbReference>
<protein>
    <submittedName>
        <fullName evidence="3">DUF2779 domain-containing protein</fullName>
    </submittedName>
</protein>
<dbReference type="NCBIfam" id="NF045869">
    <property type="entry name" value="UU173_fam"/>
    <property type="match status" value="1"/>
</dbReference>
<feature type="coiled-coil region" evidence="1">
    <location>
        <begin position="346"/>
        <end position="373"/>
    </location>
</feature>
<comment type="caution">
    <text evidence="3">The sequence shown here is derived from an EMBL/GenBank/DDBJ whole genome shotgun (WGS) entry which is preliminary data.</text>
</comment>
<evidence type="ECO:0000313" key="4">
    <source>
        <dbReference type="Proteomes" id="UP000746160"/>
    </source>
</evidence>
<dbReference type="RefSeq" id="WP_218675375.1">
    <property type="nucleotide sequence ID" value="NZ_JABZFG010000003.1"/>
</dbReference>
<name>A0A9Q3QDG8_9BACT</name>